<accession>A0ABU2L528</accession>
<protein>
    <submittedName>
        <fullName evidence="2">Uncharacterized protein</fullName>
    </submittedName>
</protein>
<evidence type="ECO:0000313" key="3">
    <source>
        <dbReference type="Proteomes" id="UP001183388"/>
    </source>
</evidence>
<keyword evidence="3" id="KW-1185">Reference proteome</keyword>
<dbReference type="Proteomes" id="UP001183388">
    <property type="component" value="Unassembled WGS sequence"/>
</dbReference>
<evidence type="ECO:0000313" key="2">
    <source>
        <dbReference type="EMBL" id="MDT0306521.1"/>
    </source>
</evidence>
<comment type="caution">
    <text evidence="2">The sequence shown here is derived from an EMBL/GenBank/DDBJ whole genome shotgun (WGS) entry which is preliminary data.</text>
</comment>
<feature type="region of interest" description="Disordered" evidence="1">
    <location>
        <begin position="65"/>
        <end position="85"/>
    </location>
</feature>
<dbReference type="RefSeq" id="WP_311629450.1">
    <property type="nucleotide sequence ID" value="NZ_JAVREN010000006.1"/>
</dbReference>
<proteinExistence type="predicted"/>
<gene>
    <name evidence="2" type="ORF">RM780_06045</name>
</gene>
<name>A0ABU2L528_9ACTN</name>
<sequence length="85" mass="9138">MNGRDAIGVTVAPRTIHGGDQLLIAGRAFTITDMTATPHGGRRLDFTGGESFTMKAHTVLYATRTIRPAPDRTGARSGRPRPRAH</sequence>
<reference evidence="3" key="1">
    <citation type="submission" date="2023-07" db="EMBL/GenBank/DDBJ databases">
        <title>30 novel species of actinomycetes from the DSMZ collection.</title>
        <authorList>
            <person name="Nouioui I."/>
        </authorList>
    </citation>
    <scope>NUCLEOTIDE SEQUENCE [LARGE SCALE GENOMIC DNA]</scope>
    <source>
        <strain evidence="3">DSM 44917</strain>
    </source>
</reference>
<organism evidence="2 3">
    <name type="scientific">Streptomyces boetiae</name>
    <dbReference type="NCBI Taxonomy" id="3075541"/>
    <lineage>
        <taxon>Bacteria</taxon>
        <taxon>Bacillati</taxon>
        <taxon>Actinomycetota</taxon>
        <taxon>Actinomycetes</taxon>
        <taxon>Kitasatosporales</taxon>
        <taxon>Streptomycetaceae</taxon>
        <taxon>Streptomyces</taxon>
    </lineage>
</organism>
<dbReference type="EMBL" id="JAVREN010000006">
    <property type="protein sequence ID" value="MDT0306521.1"/>
    <property type="molecule type" value="Genomic_DNA"/>
</dbReference>
<evidence type="ECO:0000256" key="1">
    <source>
        <dbReference type="SAM" id="MobiDB-lite"/>
    </source>
</evidence>